<dbReference type="EMBL" id="CAHIKZ030003209">
    <property type="protein sequence ID" value="CAE1297568.1"/>
    <property type="molecule type" value="Genomic_DNA"/>
</dbReference>
<keyword evidence="3" id="KW-1185">Reference proteome</keyword>
<feature type="region of interest" description="Disordered" evidence="1">
    <location>
        <begin position="421"/>
        <end position="475"/>
    </location>
</feature>
<evidence type="ECO:0000313" key="3">
    <source>
        <dbReference type="Proteomes" id="UP000597762"/>
    </source>
</evidence>
<feature type="compositionally biased region" description="Basic and acidic residues" evidence="1">
    <location>
        <begin position="357"/>
        <end position="367"/>
    </location>
</feature>
<sequence length="475" mass="52393">MLDDRPAGHAPPSRRAPARAGRRITGDMEGHDLPIAAWRIVRTDTSRLPAVGCYTAPVLAPDHDLAGGQGDDIGDAVLQHRHVVRRHRVTSTPLEEQMRVPERIETNPLPSGVTTWVIVSGGKGSGSGVNRLARRANGVGARQRLFDVCDCCAPMPRRTGRSAWVPISPRDDEEDCSTAQRRQSPRRTRSWHRALRDTGRPRNPTGPPHPSPRRHPLEQDADRMDRDIGQQPENAGGQEGHRLLDRNELKMRRQRTLDHPQPMLVLLPRRGRVEADHRPVETATKARNADMGGGDDLFIADRVTGGDLTPRSGPICAAIATIASEERRSASRTPRSGMPRVRKRRRHLSSMSPQHGGVDHRIVEGQRHFQNAQHRNDPQHAQRAGQNTRAPGKPNHAAIAADAGKRNDPYNNISAAPDSLAVNQASERGRASGHQVRRHLRCRRRSRIADCRSARPRRRAGSAPPARPPPHGSGG</sequence>
<dbReference type="Proteomes" id="UP000597762">
    <property type="component" value="Unassembled WGS sequence"/>
</dbReference>
<proteinExistence type="predicted"/>
<gene>
    <name evidence="2" type="ORF">SPHA_52082</name>
</gene>
<feature type="compositionally biased region" description="Basic residues" evidence="1">
    <location>
        <begin position="435"/>
        <end position="446"/>
    </location>
</feature>
<protein>
    <submittedName>
        <fullName evidence="2">SFRS11</fullName>
    </submittedName>
</protein>
<feature type="region of interest" description="Disordered" evidence="1">
    <location>
        <begin position="159"/>
        <end position="218"/>
    </location>
</feature>
<evidence type="ECO:0000256" key="1">
    <source>
        <dbReference type="SAM" id="MobiDB-lite"/>
    </source>
</evidence>
<evidence type="ECO:0000313" key="2">
    <source>
        <dbReference type="EMBL" id="CAE1297568.1"/>
    </source>
</evidence>
<dbReference type="AlphaFoldDB" id="A0A812DFR4"/>
<organism evidence="2 3">
    <name type="scientific">Acanthosepion pharaonis</name>
    <name type="common">Pharaoh cuttlefish</name>
    <name type="synonym">Sepia pharaonis</name>
    <dbReference type="NCBI Taxonomy" id="158019"/>
    <lineage>
        <taxon>Eukaryota</taxon>
        <taxon>Metazoa</taxon>
        <taxon>Spiralia</taxon>
        <taxon>Lophotrochozoa</taxon>
        <taxon>Mollusca</taxon>
        <taxon>Cephalopoda</taxon>
        <taxon>Coleoidea</taxon>
        <taxon>Decapodiformes</taxon>
        <taxon>Sepiida</taxon>
        <taxon>Sepiina</taxon>
        <taxon>Sepiidae</taxon>
        <taxon>Acanthosepion</taxon>
    </lineage>
</organism>
<reference evidence="2" key="1">
    <citation type="submission" date="2021-01" db="EMBL/GenBank/DDBJ databases">
        <authorList>
            <person name="Li R."/>
            <person name="Bekaert M."/>
        </authorList>
    </citation>
    <scope>NUCLEOTIDE SEQUENCE</scope>
    <source>
        <strain evidence="2">Farmed</strain>
    </source>
</reference>
<feature type="region of interest" description="Disordered" evidence="1">
    <location>
        <begin position="325"/>
        <end position="396"/>
    </location>
</feature>
<feature type="compositionally biased region" description="Basic residues" evidence="1">
    <location>
        <begin position="183"/>
        <end position="193"/>
    </location>
</feature>
<comment type="caution">
    <text evidence="2">The sequence shown here is derived from an EMBL/GenBank/DDBJ whole genome shotgun (WGS) entry which is preliminary data.</text>
</comment>
<feature type="region of interest" description="Disordered" evidence="1">
    <location>
        <begin position="1"/>
        <end position="26"/>
    </location>
</feature>
<feature type="compositionally biased region" description="Pro residues" evidence="1">
    <location>
        <begin position="465"/>
        <end position="475"/>
    </location>
</feature>
<name>A0A812DFR4_ACAPH</name>
<accession>A0A812DFR4</accession>